<proteinExistence type="predicted"/>
<keyword evidence="2" id="KW-1185">Reference proteome</keyword>
<name>A0ABX6R4J0_9VIBR</name>
<dbReference type="EMBL" id="CP046269">
    <property type="protein sequence ID" value="QMV16474.1"/>
    <property type="molecule type" value="Genomic_DNA"/>
</dbReference>
<protein>
    <submittedName>
        <fullName evidence="1">Uncharacterized protein</fullName>
    </submittedName>
</protein>
<evidence type="ECO:0000313" key="1">
    <source>
        <dbReference type="EMBL" id="QMV16474.1"/>
    </source>
</evidence>
<gene>
    <name evidence="1" type="ORF">Vspart_03868</name>
</gene>
<reference evidence="1 2" key="1">
    <citation type="journal article" date="2020" name="J. Nat. Prod.">
        <title>Genomics-Metabolomics Profiling Disclosed Marine Vibrio spartinae 3.6 as a Producer of a New Branched Side Chain Prodigiosin.</title>
        <authorList>
            <person name="Vitale G.A."/>
            <person name="Sciarretta M."/>
            <person name="Palma Esposito F."/>
            <person name="January G.G."/>
            <person name="Giaccio M."/>
            <person name="Bunk B."/>
            <person name="Sproer C."/>
            <person name="Bajerski F."/>
            <person name="Power D."/>
            <person name="Festa C."/>
            <person name="Monti M.C."/>
            <person name="D'Auria M.V."/>
            <person name="de Pascale D."/>
        </authorList>
    </citation>
    <scope>NUCLEOTIDE SEQUENCE [LARGE SCALE GENOMIC DNA]</scope>
    <source>
        <strain evidence="1 2">3.6</strain>
    </source>
</reference>
<dbReference type="Proteomes" id="UP000515264">
    <property type="component" value="Chromosome 2"/>
</dbReference>
<organism evidence="1 2">
    <name type="scientific">Vibrio spartinae</name>
    <dbReference type="NCBI Taxonomy" id="1918945"/>
    <lineage>
        <taxon>Bacteria</taxon>
        <taxon>Pseudomonadati</taxon>
        <taxon>Pseudomonadota</taxon>
        <taxon>Gammaproteobacteria</taxon>
        <taxon>Vibrionales</taxon>
        <taxon>Vibrionaceae</taxon>
        <taxon>Vibrio</taxon>
    </lineage>
</organism>
<evidence type="ECO:0000313" key="2">
    <source>
        <dbReference type="Proteomes" id="UP000515264"/>
    </source>
</evidence>
<accession>A0ABX6R4J0</accession>
<sequence>MVTSVCCHVARTIMSLRAHVVESSCVESLYVEKYGSVKNPHGCGFIWINYDAVGIIFYPESGAYLVRLAL</sequence>